<sequence length="92" mass="9796">MAPMICCPISRQRKQKDSKKKTVNKISVKTSNLSLPSSVTSLKIKERASLTGVPSKYGGRLGEPSNSILSDVIKGVLGTRAVVSIPARQGDT</sequence>
<accession>A0A8K0IPS6</accession>
<dbReference type="OrthoDB" id="1912879at2759"/>
<evidence type="ECO:0000313" key="2">
    <source>
        <dbReference type="EMBL" id="KAG1364352.1"/>
    </source>
</evidence>
<proteinExistence type="predicted"/>
<feature type="compositionally biased region" description="Basic residues" evidence="1">
    <location>
        <begin position="11"/>
        <end position="23"/>
    </location>
</feature>
<gene>
    <name evidence="2" type="ORF">COCNU_11G011790</name>
</gene>
<keyword evidence="3" id="KW-1185">Reference proteome</keyword>
<reference evidence="2" key="2">
    <citation type="submission" date="2019-07" db="EMBL/GenBank/DDBJ databases">
        <authorList>
            <person name="Yang Y."/>
            <person name="Bocs S."/>
            <person name="Baudouin L."/>
        </authorList>
    </citation>
    <scope>NUCLEOTIDE SEQUENCE</scope>
    <source>
        <tissue evidence="2">Spear leaf of Hainan Tall coconut</tissue>
    </source>
</reference>
<evidence type="ECO:0000313" key="3">
    <source>
        <dbReference type="Proteomes" id="UP000797356"/>
    </source>
</evidence>
<reference evidence="2" key="1">
    <citation type="journal article" date="2017" name="Gigascience">
        <title>The genome draft of coconut (Cocos nucifera).</title>
        <authorList>
            <person name="Xiao Y."/>
            <person name="Xu P."/>
            <person name="Fan H."/>
            <person name="Baudouin L."/>
            <person name="Xia W."/>
            <person name="Bocs S."/>
            <person name="Xu J."/>
            <person name="Li Q."/>
            <person name="Guo A."/>
            <person name="Zhou L."/>
            <person name="Li J."/>
            <person name="Wu Y."/>
            <person name="Ma Z."/>
            <person name="Armero A."/>
            <person name="Issali A.E."/>
            <person name="Liu N."/>
            <person name="Peng M."/>
            <person name="Yang Y."/>
        </authorList>
    </citation>
    <scope>NUCLEOTIDE SEQUENCE</scope>
    <source>
        <tissue evidence="2">Spear leaf of Hainan Tall coconut</tissue>
    </source>
</reference>
<name>A0A8K0IPS6_COCNU</name>
<protein>
    <submittedName>
        <fullName evidence="2">Uncharacterized protein</fullName>
    </submittedName>
</protein>
<dbReference type="AlphaFoldDB" id="A0A8K0IPS6"/>
<dbReference type="Proteomes" id="UP000797356">
    <property type="component" value="Chromosome 11"/>
</dbReference>
<organism evidence="2 3">
    <name type="scientific">Cocos nucifera</name>
    <name type="common">Coconut palm</name>
    <dbReference type="NCBI Taxonomy" id="13894"/>
    <lineage>
        <taxon>Eukaryota</taxon>
        <taxon>Viridiplantae</taxon>
        <taxon>Streptophyta</taxon>
        <taxon>Embryophyta</taxon>
        <taxon>Tracheophyta</taxon>
        <taxon>Spermatophyta</taxon>
        <taxon>Magnoliopsida</taxon>
        <taxon>Liliopsida</taxon>
        <taxon>Arecaceae</taxon>
        <taxon>Arecoideae</taxon>
        <taxon>Cocoseae</taxon>
        <taxon>Attaleinae</taxon>
        <taxon>Cocos</taxon>
    </lineage>
</organism>
<feature type="region of interest" description="Disordered" evidence="1">
    <location>
        <begin position="1"/>
        <end position="24"/>
    </location>
</feature>
<evidence type="ECO:0000256" key="1">
    <source>
        <dbReference type="SAM" id="MobiDB-lite"/>
    </source>
</evidence>
<dbReference type="EMBL" id="CM017882">
    <property type="protein sequence ID" value="KAG1364352.1"/>
    <property type="molecule type" value="Genomic_DNA"/>
</dbReference>
<comment type="caution">
    <text evidence="2">The sequence shown here is derived from an EMBL/GenBank/DDBJ whole genome shotgun (WGS) entry which is preliminary data.</text>
</comment>